<evidence type="ECO:0000256" key="4">
    <source>
        <dbReference type="ARBA" id="ARBA00022741"/>
    </source>
</evidence>
<feature type="domain" description="Poly(A) polymerase catalytic subunit" evidence="9">
    <location>
        <begin position="25"/>
        <end position="153"/>
    </location>
</feature>
<dbReference type="GO" id="GO:0006397">
    <property type="term" value="P:mRNA processing"/>
    <property type="evidence" value="ECO:0007669"/>
    <property type="project" value="UniProtKB-KW"/>
</dbReference>
<keyword evidence="5" id="KW-0067">ATP-binding</keyword>
<evidence type="ECO:0000256" key="2">
    <source>
        <dbReference type="ARBA" id="ARBA00022664"/>
    </source>
</evidence>
<keyword evidence="7" id="KW-0804">Transcription</keyword>
<keyword evidence="3" id="KW-0808">Transferase</keyword>
<evidence type="ECO:0000259" key="9">
    <source>
        <dbReference type="Pfam" id="PF19244"/>
    </source>
</evidence>
<feature type="transmembrane region" description="Helical" evidence="8">
    <location>
        <begin position="172"/>
        <end position="196"/>
    </location>
</feature>
<dbReference type="Pfam" id="PF19244">
    <property type="entry name" value="Poly_A_pol_cat"/>
    <property type="match status" value="1"/>
</dbReference>
<dbReference type="InterPro" id="IPR045355">
    <property type="entry name" value="PolyA_pol_cat_su"/>
</dbReference>
<dbReference type="EMBL" id="MN739819">
    <property type="protein sequence ID" value="QHT27237.1"/>
    <property type="molecule type" value="Genomic_DNA"/>
</dbReference>
<evidence type="ECO:0000256" key="3">
    <source>
        <dbReference type="ARBA" id="ARBA00022679"/>
    </source>
</evidence>
<protein>
    <recommendedName>
        <fullName evidence="9">Poly(A) polymerase catalytic subunit domain-containing protein</fullName>
    </recommendedName>
</protein>
<evidence type="ECO:0000256" key="6">
    <source>
        <dbReference type="ARBA" id="ARBA00022844"/>
    </source>
</evidence>
<dbReference type="AlphaFoldDB" id="A0A6C0EDG9"/>
<evidence type="ECO:0000256" key="5">
    <source>
        <dbReference type="ARBA" id="ARBA00022840"/>
    </source>
</evidence>
<dbReference type="GO" id="GO:0044423">
    <property type="term" value="C:virion component"/>
    <property type="evidence" value="ECO:0007669"/>
    <property type="project" value="UniProtKB-KW"/>
</dbReference>
<keyword evidence="8" id="KW-0812">Transmembrane</keyword>
<keyword evidence="2" id="KW-0507">mRNA processing</keyword>
<name>A0A6C0EDG9_9ZZZZ</name>
<evidence type="ECO:0000256" key="7">
    <source>
        <dbReference type="ARBA" id="ARBA00023163"/>
    </source>
</evidence>
<keyword evidence="4" id="KW-0547">Nucleotide-binding</keyword>
<keyword evidence="8" id="KW-0472">Membrane</keyword>
<keyword evidence="8" id="KW-1133">Transmembrane helix</keyword>
<reference evidence="10" key="1">
    <citation type="journal article" date="2020" name="Nature">
        <title>Giant virus diversity and host interactions through global metagenomics.</title>
        <authorList>
            <person name="Schulz F."/>
            <person name="Roux S."/>
            <person name="Paez-Espino D."/>
            <person name="Jungbluth S."/>
            <person name="Walsh D.A."/>
            <person name="Denef V.J."/>
            <person name="McMahon K.D."/>
            <person name="Konstantinidis K.T."/>
            <person name="Eloe-Fadrosh E.A."/>
            <person name="Kyrpides N.C."/>
            <person name="Woyke T."/>
        </authorList>
    </citation>
    <scope>NUCLEOTIDE SEQUENCE</scope>
    <source>
        <strain evidence="10">GVMAG-M-3300023179-2</strain>
    </source>
</reference>
<evidence type="ECO:0000256" key="8">
    <source>
        <dbReference type="SAM" id="Phobius"/>
    </source>
</evidence>
<evidence type="ECO:0000256" key="1">
    <source>
        <dbReference type="ARBA" id="ARBA00004328"/>
    </source>
</evidence>
<proteinExistence type="predicted"/>
<comment type="subcellular location">
    <subcellularLocation>
        <location evidence="1">Virion</location>
    </subcellularLocation>
</comment>
<dbReference type="GO" id="GO:0016740">
    <property type="term" value="F:transferase activity"/>
    <property type="evidence" value="ECO:0007669"/>
    <property type="project" value="UniProtKB-KW"/>
</dbReference>
<organism evidence="10">
    <name type="scientific">viral metagenome</name>
    <dbReference type="NCBI Taxonomy" id="1070528"/>
    <lineage>
        <taxon>unclassified sequences</taxon>
        <taxon>metagenomes</taxon>
        <taxon>organismal metagenomes</taxon>
    </lineage>
</organism>
<sequence>MNKDDYETLLFENDFQKNIIEDCLNIVKQFILDRQRILVGGMAIDFALRLKGDKLYNDNKLPDYDFWSPEFHKDAYDLADILANKYDKVSAINAQHISTMRVRVNFVVVADITYCPENLYAKTKTLSYNGIRFIHPHYQMIDQHRALSLPYENPPRETIIGKRWKNDIEHNVIMIYYIIPLFIVYYSKIFIIYYIYYIKYLL</sequence>
<keyword evidence="6" id="KW-0946">Virion</keyword>
<evidence type="ECO:0000313" key="10">
    <source>
        <dbReference type="EMBL" id="QHT27237.1"/>
    </source>
</evidence>
<accession>A0A6C0EDG9</accession>
<dbReference type="GO" id="GO:0005524">
    <property type="term" value="F:ATP binding"/>
    <property type="evidence" value="ECO:0007669"/>
    <property type="project" value="UniProtKB-KW"/>
</dbReference>